<dbReference type="InterPro" id="IPR039335">
    <property type="entry name" value="SIB1/2"/>
</dbReference>
<dbReference type="InterPro" id="IPR008889">
    <property type="entry name" value="VQ"/>
</dbReference>
<evidence type="ECO:0000259" key="2">
    <source>
        <dbReference type="Pfam" id="PF05678"/>
    </source>
</evidence>
<dbReference type="PANTHER" id="PTHR33624:SF2">
    <property type="entry name" value="SIGMA FACTOR BINDING PROTEIN 1, CHLOROPLASTIC"/>
    <property type="match status" value="1"/>
</dbReference>
<evidence type="ECO:0000313" key="3">
    <source>
        <dbReference type="EMBL" id="KAK1667727.1"/>
    </source>
</evidence>
<organism evidence="3 4">
    <name type="scientific">Lolium multiflorum</name>
    <name type="common">Italian ryegrass</name>
    <name type="synonym">Lolium perenne subsp. multiflorum</name>
    <dbReference type="NCBI Taxonomy" id="4521"/>
    <lineage>
        <taxon>Eukaryota</taxon>
        <taxon>Viridiplantae</taxon>
        <taxon>Streptophyta</taxon>
        <taxon>Embryophyta</taxon>
        <taxon>Tracheophyta</taxon>
        <taxon>Spermatophyta</taxon>
        <taxon>Magnoliopsida</taxon>
        <taxon>Liliopsida</taxon>
        <taxon>Poales</taxon>
        <taxon>Poaceae</taxon>
        <taxon>BOP clade</taxon>
        <taxon>Pooideae</taxon>
        <taxon>Poodae</taxon>
        <taxon>Poeae</taxon>
        <taxon>Poeae Chloroplast Group 2 (Poeae type)</taxon>
        <taxon>Loliodinae</taxon>
        <taxon>Loliinae</taxon>
        <taxon>Lolium</taxon>
    </lineage>
</organism>
<accession>A0AAD8T172</accession>
<feature type="compositionally biased region" description="Acidic residues" evidence="1">
    <location>
        <begin position="153"/>
        <end position="164"/>
    </location>
</feature>
<keyword evidence="4" id="KW-1185">Reference proteome</keyword>
<feature type="region of interest" description="Disordered" evidence="1">
    <location>
        <begin position="37"/>
        <end position="69"/>
    </location>
</feature>
<feature type="domain" description="VQ" evidence="2">
    <location>
        <begin position="76"/>
        <end position="103"/>
    </location>
</feature>
<evidence type="ECO:0000313" key="4">
    <source>
        <dbReference type="Proteomes" id="UP001231189"/>
    </source>
</evidence>
<proteinExistence type="predicted"/>
<comment type="caution">
    <text evidence="3">The sequence shown here is derived from an EMBL/GenBank/DDBJ whole genome shotgun (WGS) entry which is preliminary data.</text>
</comment>
<dbReference type="AlphaFoldDB" id="A0AAD8T172"/>
<dbReference type="Pfam" id="PF05678">
    <property type="entry name" value="VQ"/>
    <property type="match status" value="1"/>
</dbReference>
<sequence length="194" mass="20717">MARTRRSRRPRSPYYHFLLRQRTRSPLLLRAHPLASQFMDHRKQQRSSGSAAKNGGGKGSGKAGGGGKKPIKVVYISNPMRVKTNAAGFRALVQQLTGRHADPSKYSADDEYAAAQPQQELSPEGSAAASTLDAVAPGPAAAPEFAAGAYGDGDGDEDGEDDDIFGSQLLDTDYAIFSPPPLLYDYPHGSISKV</sequence>
<feature type="compositionally biased region" description="Low complexity" evidence="1">
    <location>
        <begin position="134"/>
        <end position="149"/>
    </location>
</feature>
<dbReference type="PANTHER" id="PTHR33624">
    <property type="entry name" value="SIGMA FACTOR BINDING PROTEIN 1, CHLOROPLASTIC"/>
    <property type="match status" value="1"/>
</dbReference>
<dbReference type="EMBL" id="JAUUTY010000003">
    <property type="protein sequence ID" value="KAK1667727.1"/>
    <property type="molecule type" value="Genomic_DNA"/>
</dbReference>
<feature type="compositionally biased region" description="Gly residues" evidence="1">
    <location>
        <begin position="54"/>
        <end position="68"/>
    </location>
</feature>
<gene>
    <name evidence="3" type="ORF">QYE76_055886</name>
</gene>
<name>A0AAD8T172_LOLMU</name>
<evidence type="ECO:0000256" key="1">
    <source>
        <dbReference type="SAM" id="MobiDB-lite"/>
    </source>
</evidence>
<dbReference type="Proteomes" id="UP001231189">
    <property type="component" value="Unassembled WGS sequence"/>
</dbReference>
<protein>
    <recommendedName>
        <fullName evidence="2">VQ domain-containing protein</fullName>
    </recommendedName>
</protein>
<reference evidence="3" key="1">
    <citation type="submission" date="2023-07" db="EMBL/GenBank/DDBJ databases">
        <title>A chromosome-level genome assembly of Lolium multiflorum.</title>
        <authorList>
            <person name="Chen Y."/>
            <person name="Copetti D."/>
            <person name="Kolliker R."/>
            <person name="Studer B."/>
        </authorList>
    </citation>
    <scope>NUCLEOTIDE SEQUENCE</scope>
    <source>
        <strain evidence="3">02402/16</strain>
        <tissue evidence="3">Leaf</tissue>
    </source>
</reference>
<feature type="region of interest" description="Disordered" evidence="1">
    <location>
        <begin position="98"/>
        <end position="165"/>
    </location>
</feature>